<dbReference type="Proteomes" id="UP000887565">
    <property type="component" value="Unplaced"/>
</dbReference>
<organism evidence="2 3">
    <name type="scientific">Romanomermis culicivorax</name>
    <name type="common">Nematode worm</name>
    <dbReference type="NCBI Taxonomy" id="13658"/>
    <lineage>
        <taxon>Eukaryota</taxon>
        <taxon>Metazoa</taxon>
        <taxon>Ecdysozoa</taxon>
        <taxon>Nematoda</taxon>
        <taxon>Enoplea</taxon>
        <taxon>Dorylaimia</taxon>
        <taxon>Mermithida</taxon>
        <taxon>Mermithoidea</taxon>
        <taxon>Mermithidae</taxon>
        <taxon>Romanomermis</taxon>
    </lineage>
</organism>
<proteinExistence type="predicted"/>
<evidence type="ECO:0000313" key="2">
    <source>
        <dbReference type="Proteomes" id="UP000887565"/>
    </source>
</evidence>
<name>A0A915I0L7_ROMCU</name>
<evidence type="ECO:0000256" key="1">
    <source>
        <dbReference type="SAM" id="MobiDB-lite"/>
    </source>
</evidence>
<feature type="compositionally biased region" description="Basic residues" evidence="1">
    <location>
        <begin position="1"/>
        <end position="10"/>
    </location>
</feature>
<feature type="compositionally biased region" description="Basic and acidic residues" evidence="1">
    <location>
        <begin position="11"/>
        <end position="22"/>
    </location>
</feature>
<reference evidence="3" key="1">
    <citation type="submission" date="2022-11" db="UniProtKB">
        <authorList>
            <consortium name="WormBaseParasite"/>
        </authorList>
    </citation>
    <scope>IDENTIFICATION</scope>
</reference>
<accession>A0A915I0L7</accession>
<feature type="region of interest" description="Disordered" evidence="1">
    <location>
        <begin position="1"/>
        <end position="50"/>
    </location>
</feature>
<evidence type="ECO:0000313" key="3">
    <source>
        <dbReference type="WBParaSite" id="nRc.2.0.1.t07657-RA"/>
    </source>
</evidence>
<sequence length="50" mass="5935">MKIKKRKREKARTEQLTMKENDATGTMAKEDDDLGFSKVNKDDLYNESYY</sequence>
<keyword evidence="2" id="KW-1185">Reference proteome</keyword>
<dbReference type="AlphaFoldDB" id="A0A915I0L7"/>
<protein>
    <submittedName>
        <fullName evidence="3">Uncharacterized protein</fullName>
    </submittedName>
</protein>
<dbReference type="WBParaSite" id="nRc.2.0.1.t07657-RA">
    <property type="protein sequence ID" value="nRc.2.0.1.t07657-RA"/>
    <property type="gene ID" value="nRc.2.0.1.g07657"/>
</dbReference>